<dbReference type="Proteomes" id="UP001224775">
    <property type="component" value="Unassembled WGS sequence"/>
</dbReference>
<organism evidence="9 10">
    <name type="scientific">Skeletonema marinoi</name>
    <dbReference type="NCBI Taxonomy" id="267567"/>
    <lineage>
        <taxon>Eukaryota</taxon>
        <taxon>Sar</taxon>
        <taxon>Stramenopiles</taxon>
        <taxon>Ochrophyta</taxon>
        <taxon>Bacillariophyta</taxon>
        <taxon>Coscinodiscophyceae</taxon>
        <taxon>Thalassiosirophycidae</taxon>
        <taxon>Thalassiosirales</taxon>
        <taxon>Skeletonemataceae</taxon>
        <taxon>Skeletonema</taxon>
        <taxon>Skeletonema marinoi-dohrnii complex</taxon>
    </lineage>
</organism>
<dbReference type="InterPro" id="IPR036393">
    <property type="entry name" value="AceGlu_kinase-like_sf"/>
</dbReference>
<keyword evidence="6" id="KW-0560">Oxidoreductase</keyword>
<evidence type="ECO:0000313" key="9">
    <source>
        <dbReference type="EMBL" id="KAK1738582.1"/>
    </source>
</evidence>
<dbReference type="AlphaFoldDB" id="A0AAD9D923"/>
<dbReference type="SUPFAM" id="SSF51735">
    <property type="entry name" value="NAD(P)-binding Rossmann-fold domains"/>
    <property type="match status" value="1"/>
</dbReference>
<dbReference type="Gene3D" id="3.40.1160.10">
    <property type="entry name" value="Acetylglutamate kinase-like"/>
    <property type="match status" value="1"/>
</dbReference>
<dbReference type="SUPFAM" id="SSF53633">
    <property type="entry name" value="Carbamate kinase-like"/>
    <property type="match status" value="1"/>
</dbReference>
<dbReference type="GO" id="GO:0009067">
    <property type="term" value="P:aspartate family amino acid biosynthetic process"/>
    <property type="evidence" value="ECO:0007669"/>
    <property type="project" value="InterPro"/>
</dbReference>
<evidence type="ECO:0000256" key="2">
    <source>
        <dbReference type="ARBA" id="ARBA00022741"/>
    </source>
</evidence>
<dbReference type="InterPro" id="IPR011147">
    <property type="entry name" value="Bifunc_Aspkin/hSer_DH"/>
</dbReference>
<keyword evidence="2" id="KW-0547">Nucleotide-binding</keyword>
<dbReference type="PROSITE" id="PS51671">
    <property type="entry name" value="ACT"/>
    <property type="match status" value="1"/>
</dbReference>
<keyword evidence="3" id="KW-0418">Kinase</keyword>
<dbReference type="Gene3D" id="3.30.2130.10">
    <property type="entry name" value="VC0802-like"/>
    <property type="match status" value="1"/>
</dbReference>
<dbReference type="PANTHER" id="PTHR43070:SF5">
    <property type="entry name" value="HOMOSERINE DEHYDROGENASE"/>
    <property type="match status" value="1"/>
</dbReference>
<comment type="caution">
    <text evidence="9">The sequence shown here is derived from an EMBL/GenBank/DDBJ whole genome shotgun (WGS) entry which is preliminary data.</text>
</comment>
<dbReference type="Pfam" id="PF00742">
    <property type="entry name" value="Homoserine_dh"/>
    <property type="match status" value="1"/>
</dbReference>
<dbReference type="Gene3D" id="3.40.50.720">
    <property type="entry name" value="NAD(P)-binding Rossmann-like Domain"/>
    <property type="match status" value="1"/>
</dbReference>
<dbReference type="PANTHER" id="PTHR43070">
    <property type="match status" value="1"/>
</dbReference>
<feature type="domain" description="ACT" evidence="8">
    <location>
        <begin position="200"/>
        <end position="272"/>
    </location>
</feature>
<evidence type="ECO:0000256" key="7">
    <source>
        <dbReference type="ARBA" id="ARBA00029440"/>
    </source>
</evidence>
<keyword evidence="5" id="KW-0521">NADP</keyword>
<dbReference type="SUPFAM" id="SSF55021">
    <property type="entry name" value="ACT-like"/>
    <property type="match status" value="2"/>
</dbReference>
<dbReference type="FunFam" id="3.30.2130.10:FF:000001">
    <property type="entry name" value="Bifunctional aspartokinase/homoserine dehydrogenase"/>
    <property type="match status" value="1"/>
</dbReference>
<comment type="pathway">
    <text evidence="7">Amino-acid biosynthesis.</text>
</comment>
<keyword evidence="10" id="KW-1185">Reference proteome</keyword>
<protein>
    <submittedName>
        <fullName evidence="9">Bifunctional aspartokinase/homoserine dehydrogenase</fullName>
        <ecNumber evidence="9">2.7.2.4</ecNumber>
    </submittedName>
</protein>
<dbReference type="SUPFAM" id="SSF55347">
    <property type="entry name" value="Glyceraldehyde-3-phosphate dehydrogenase-like, C-terminal domain"/>
    <property type="match status" value="1"/>
</dbReference>
<evidence type="ECO:0000256" key="5">
    <source>
        <dbReference type="ARBA" id="ARBA00022857"/>
    </source>
</evidence>
<keyword evidence="1 9" id="KW-0808">Transferase</keyword>
<dbReference type="EMBL" id="JATAAI010000020">
    <property type="protein sequence ID" value="KAK1738582.1"/>
    <property type="molecule type" value="Genomic_DNA"/>
</dbReference>
<dbReference type="InterPro" id="IPR036291">
    <property type="entry name" value="NAD(P)-bd_dom_sf"/>
</dbReference>
<keyword evidence="4" id="KW-0067">ATP-binding</keyword>
<evidence type="ECO:0000256" key="1">
    <source>
        <dbReference type="ARBA" id="ARBA00022679"/>
    </source>
</evidence>
<dbReference type="GO" id="GO:0004072">
    <property type="term" value="F:aspartate kinase activity"/>
    <property type="evidence" value="ECO:0007669"/>
    <property type="project" value="UniProtKB-EC"/>
</dbReference>
<name>A0AAD9D923_9STRA</name>
<sequence length="712" mass="77466">MMSMLPLFLKPSLSIQLRLQHRKIKLNLQRVSLKKSLGESCPRSYDEAMELAYFGAKVIHPKTMQPALSCDPQIPIYIRNTFNMRSPGTRIFTNATTTKQNEKVVCGFSSVEGMALVNVEGTGMVGIRGVDKRIFGVLEYHDVNVALISQAISEHSVTFATSEDQAELAKSIIEEEFRRELKLGHVSSVDIRAPVSIIAAVGDGMVDTTGVAGRFFSSLGGAKINVLAIAQGSSERNISTVVWSSDSTRALRAVHAAFNLSNMTARVGIIGMSEVGISLLRLLEAERDSLKSNFDLDIQVCMVCPESGSEEIFSLRNDTESGTESLTIGAITRVTEDPDEMTKTTFADEEQAAVVSKGGLGLCFDTLFRKECTIHAIFDCTNDEASGRYHAGWLRAGIDVITANNRGLSGPKHQREDIKEAEKSNGKQSGVYLRETVVAGGLPIISTLRSLLHSGDKIRRIDGIFTVVKSYVMFRISPPPNVAACSQFDVTSSNGVFEGDMKTSSTAFVGEACSFSQAVREAVHLGHTEDNPALDLNNEYAARVLMALARELGMDEDNETELIKMSSDVLVDIDDNLNFLDLPPYIDEQVQKRVDAANAKGCVLRSIASIDVKSKSVQIRISEVPNHHAFAVSPPGCSCVRFFTRRHERYPLIIQGPSAGADSTASALLAELLQRTRGISTPRSLALIRRGSSGAFLHNKHSNSMNGNNGIL</sequence>
<dbReference type="GO" id="GO:0005524">
    <property type="term" value="F:ATP binding"/>
    <property type="evidence" value="ECO:0007669"/>
    <property type="project" value="UniProtKB-KW"/>
</dbReference>
<evidence type="ECO:0000256" key="4">
    <source>
        <dbReference type="ARBA" id="ARBA00022840"/>
    </source>
</evidence>
<evidence type="ECO:0000256" key="3">
    <source>
        <dbReference type="ARBA" id="ARBA00022777"/>
    </source>
</evidence>
<dbReference type="InterPro" id="IPR045865">
    <property type="entry name" value="ACT-like_dom_sf"/>
</dbReference>
<dbReference type="Gene3D" id="3.30.360.10">
    <property type="entry name" value="Dihydrodipicolinate Reductase, domain 2"/>
    <property type="match status" value="1"/>
</dbReference>
<accession>A0AAD9D923</accession>
<reference evidence="9" key="1">
    <citation type="submission" date="2023-06" db="EMBL/GenBank/DDBJ databases">
        <title>Survivors Of The Sea: Transcriptome response of Skeletonema marinoi to long-term dormancy.</title>
        <authorList>
            <person name="Pinder M.I.M."/>
            <person name="Kourtchenko O."/>
            <person name="Robertson E.K."/>
            <person name="Larsson T."/>
            <person name="Maumus F."/>
            <person name="Osuna-Cruz C.M."/>
            <person name="Vancaester E."/>
            <person name="Stenow R."/>
            <person name="Vandepoele K."/>
            <person name="Ploug H."/>
            <person name="Bruchert V."/>
            <person name="Godhe A."/>
            <person name="Topel M."/>
        </authorList>
    </citation>
    <scope>NUCLEOTIDE SEQUENCE</scope>
    <source>
        <strain evidence="9">R05AC</strain>
    </source>
</reference>
<gene>
    <name evidence="9" type="ORF">QTG54_010612</name>
</gene>
<dbReference type="GO" id="GO:0004412">
    <property type="term" value="F:homoserine dehydrogenase activity"/>
    <property type="evidence" value="ECO:0007669"/>
    <property type="project" value="InterPro"/>
</dbReference>
<proteinExistence type="predicted"/>
<dbReference type="Pfam" id="PF22468">
    <property type="entry name" value="ACT_9"/>
    <property type="match status" value="2"/>
</dbReference>
<dbReference type="InterPro" id="IPR054352">
    <property type="entry name" value="ACT_Aspartokinase"/>
</dbReference>
<dbReference type="GO" id="GO:0009090">
    <property type="term" value="P:homoserine biosynthetic process"/>
    <property type="evidence" value="ECO:0007669"/>
    <property type="project" value="TreeGrafter"/>
</dbReference>
<evidence type="ECO:0000256" key="6">
    <source>
        <dbReference type="ARBA" id="ARBA00023002"/>
    </source>
</evidence>
<dbReference type="InterPro" id="IPR002912">
    <property type="entry name" value="ACT_dom"/>
</dbReference>
<dbReference type="CDD" id="cd04921">
    <property type="entry name" value="ACT_AKi-HSDH-ThrA-like_1"/>
    <property type="match status" value="1"/>
</dbReference>
<evidence type="ECO:0000313" key="10">
    <source>
        <dbReference type="Proteomes" id="UP001224775"/>
    </source>
</evidence>
<evidence type="ECO:0000259" key="8">
    <source>
        <dbReference type="PROSITE" id="PS51671"/>
    </source>
</evidence>
<dbReference type="EC" id="2.7.2.4" evidence="9"/>
<dbReference type="InterPro" id="IPR001342">
    <property type="entry name" value="HDH_cat"/>
</dbReference>